<gene>
    <name evidence="1" type="ORF">OWV82_009650</name>
</gene>
<protein>
    <submittedName>
        <fullName evidence="1">F-box domain containing protein</fullName>
    </submittedName>
</protein>
<reference evidence="1 2" key="1">
    <citation type="journal article" date="2023" name="Science">
        <title>Complex scaffold remodeling in plant triterpene biosynthesis.</title>
        <authorList>
            <person name="De La Pena R."/>
            <person name="Hodgson H."/>
            <person name="Liu J.C."/>
            <person name="Stephenson M.J."/>
            <person name="Martin A.C."/>
            <person name="Owen C."/>
            <person name="Harkess A."/>
            <person name="Leebens-Mack J."/>
            <person name="Jimenez L.E."/>
            <person name="Osbourn A."/>
            <person name="Sattely E.S."/>
        </authorList>
    </citation>
    <scope>NUCLEOTIDE SEQUENCE [LARGE SCALE GENOMIC DNA]</scope>
    <source>
        <strain evidence="2">cv. JPN11</strain>
        <tissue evidence="1">Leaf</tissue>
    </source>
</reference>
<proteinExistence type="predicted"/>
<name>A0ACC1Y3Y2_MELAZ</name>
<accession>A0ACC1Y3Y2</accession>
<dbReference type="Proteomes" id="UP001164539">
    <property type="component" value="Chromosome 5"/>
</dbReference>
<keyword evidence="2" id="KW-1185">Reference proteome</keyword>
<evidence type="ECO:0000313" key="1">
    <source>
        <dbReference type="EMBL" id="KAJ4717893.1"/>
    </source>
</evidence>
<sequence length="476" mass="54935">MDLRMDKVDRISALPEGILQHIISFLSFKQAVQTSTLSKIWKQAWLTYPILNVDRTDKDPERRRVILTYLGQTLLKRDMEMISITKLVLKMELTSYEASYIEQSLQYAVRGCKLELQSRVNLPSLRNLSLAQIDASDQVIDYVVSGCPLIEFLRIDDCLELKSLKLFNLDKLKKIKVSFNEKLERVEINASNVHSLSITYTVTPCWINVVLCKNLKQLKLWSLSITDEWLCNEISELLLLEYLDVACCMNLESILISSSRLKTLFIGGCINLVEAKIEAPSLSAFSYQGDMISFSFNALALSEVDLYFYTDDSDAEWLFKFIEALAKFHQFSEVINLKIDSIEHMLVPRALRQTLMPPLSGTKHLNFRNSYACLRFPIMEVVDSLLWISPHLETLSIEIGSRNKIFLQFSYNNPVIYEGETPRCCQSRPISCWQHCMKKIEIEHTKNYIGEVINRYSFVEEEILEMLEKIDAALLI</sequence>
<organism evidence="1 2">
    <name type="scientific">Melia azedarach</name>
    <name type="common">Chinaberry tree</name>
    <dbReference type="NCBI Taxonomy" id="155640"/>
    <lineage>
        <taxon>Eukaryota</taxon>
        <taxon>Viridiplantae</taxon>
        <taxon>Streptophyta</taxon>
        <taxon>Embryophyta</taxon>
        <taxon>Tracheophyta</taxon>
        <taxon>Spermatophyta</taxon>
        <taxon>Magnoliopsida</taxon>
        <taxon>eudicotyledons</taxon>
        <taxon>Gunneridae</taxon>
        <taxon>Pentapetalae</taxon>
        <taxon>rosids</taxon>
        <taxon>malvids</taxon>
        <taxon>Sapindales</taxon>
        <taxon>Meliaceae</taxon>
        <taxon>Melia</taxon>
    </lineage>
</organism>
<dbReference type="EMBL" id="CM051398">
    <property type="protein sequence ID" value="KAJ4717893.1"/>
    <property type="molecule type" value="Genomic_DNA"/>
</dbReference>
<evidence type="ECO:0000313" key="2">
    <source>
        <dbReference type="Proteomes" id="UP001164539"/>
    </source>
</evidence>
<comment type="caution">
    <text evidence="1">The sequence shown here is derived from an EMBL/GenBank/DDBJ whole genome shotgun (WGS) entry which is preliminary data.</text>
</comment>